<dbReference type="InterPro" id="IPR027417">
    <property type="entry name" value="P-loop_NTPase"/>
</dbReference>
<keyword evidence="1" id="KW-0732">Signal</keyword>
<protein>
    <submittedName>
        <fullName evidence="2">Uncharacterized protein</fullName>
    </submittedName>
</protein>
<dbReference type="AlphaFoldDB" id="A0A830HYH3"/>
<evidence type="ECO:0000313" key="2">
    <source>
        <dbReference type="EMBL" id="GHP12058.1"/>
    </source>
</evidence>
<dbReference type="Gene3D" id="1.20.58.1980">
    <property type="match status" value="1"/>
</dbReference>
<dbReference type="EMBL" id="BNJQ01000038">
    <property type="protein sequence ID" value="GHP12058.1"/>
    <property type="molecule type" value="Genomic_DNA"/>
</dbReference>
<feature type="signal peptide" evidence="1">
    <location>
        <begin position="1"/>
        <end position="23"/>
    </location>
</feature>
<reference evidence="2" key="1">
    <citation type="submission" date="2020-10" db="EMBL/GenBank/DDBJ databases">
        <title>Unveiling of a novel bifunctional photoreceptor, Dualchrome1, isolated from a cosmopolitan green alga.</title>
        <authorList>
            <person name="Suzuki S."/>
            <person name="Kawachi M."/>
        </authorList>
    </citation>
    <scope>NUCLEOTIDE SEQUENCE</scope>
    <source>
        <strain evidence="2">NIES 2893</strain>
    </source>
</reference>
<comment type="caution">
    <text evidence="2">The sequence shown here is derived from an EMBL/GenBank/DDBJ whole genome shotgun (WGS) entry which is preliminary data.</text>
</comment>
<organism evidence="2 3">
    <name type="scientific">Pycnococcus provasolii</name>
    <dbReference type="NCBI Taxonomy" id="41880"/>
    <lineage>
        <taxon>Eukaryota</taxon>
        <taxon>Viridiplantae</taxon>
        <taxon>Chlorophyta</taxon>
        <taxon>Pseudoscourfieldiophyceae</taxon>
        <taxon>Pseudoscourfieldiales</taxon>
        <taxon>Pycnococcaceae</taxon>
        <taxon>Pycnococcus</taxon>
    </lineage>
</organism>
<sequence>MRSFAAELAILCGGALLLDVVVAVSAGVSKVGETPSSSAFTVARSQRHVAWRDSKWTRILKAGLGGGGALVLVPRVHLSDASFEPSAAVLDTCVKLAGGLVAVNVQSRVMHYGNAAEEHLQAALRLGAELGMSESDVLAIRAEEMELGMSDDARRVDLRDHIAERTRLLDESTRFFQ</sequence>
<accession>A0A830HYH3</accession>
<evidence type="ECO:0000313" key="3">
    <source>
        <dbReference type="Proteomes" id="UP000660262"/>
    </source>
</evidence>
<dbReference type="Proteomes" id="UP000660262">
    <property type="component" value="Unassembled WGS sequence"/>
</dbReference>
<feature type="chain" id="PRO_5033019939" evidence="1">
    <location>
        <begin position="24"/>
        <end position="177"/>
    </location>
</feature>
<gene>
    <name evidence="2" type="ORF">PPROV_001078500</name>
</gene>
<proteinExistence type="predicted"/>
<dbReference type="SUPFAM" id="SSF52540">
    <property type="entry name" value="P-loop containing nucleoside triphosphate hydrolases"/>
    <property type="match status" value="1"/>
</dbReference>
<evidence type="ECO:0000256" key="1">
    <source>
        <dbReference type="SAM" id="SignalP"/>
    </source>
</evidence>
<name>A0A830HYH3_9CHLO</name>
<keyword evidence="3" id="KW-1185">Reference proteome</keyword>